<evidence type="ECO:0000256" key="8">
    <source>
        <dbReference type="ARBA" id="ARBA00023224"/>
    </source>
</evidence>
<dbReference type="Ensembl" id="ENSPSNT00000011525.1">
    <property type="protein sequence ID" value="ENSPSNP00000010186.1"/>
    <property type="gene ID" value="ENSPSNG00000007543.1"/>
</dbReference>
<dbReference type="Pfam" id="PF13853">
    <property type="entry name" value="7tm_4"/>
    <property type="match status" value="1"/>
</dbReference>
<evidence type="ECO:0000259" key="10">
    <source>
        <dbReference type="PROSITE" id="PS50262"/>
    </source>
</evidence>
<dbReference type="GO" id="GO:0004930">
    <property type="term" value="F:G protein-coupled receptor activity"/>
    <property type="evidence" value="ECO:0007669"/>
    <property type="project" value="UniProtKB-KW"/>
</dbReference>
<dbReference type="PROSITE" id="PS50262">
    <property type="entry name" value="G_PROTEIN_RECEP_F1_2"/>
    <property type="match status" value="1"/>
</dbReference>
<evidence type="ECO:0000313" key="12">
    <source>
        <dbReference type="Proteomes" id="UP000694554"/>
    </source>
</evidence>
<dbReference type="PANTHER" id="PTHR48001">
    <property type="entry name" value="OLFACTORY RECEPTOR"/>
    <property type="match status" value="1"/>
</dbReference>
<dbReference type="InterPro" id="IPR000725">
    <property type="entry name" value="Olfact_rcpt"/>
</dbReference>
<sequence>MESRKQTNVSDFLLMGLTDDPEHQSLPFILFLSIYLITVPGNLLVILAVSSDSHLHKPMYFFFSNLSFPDICLSTTTIPKMLEIPQHRIRASLMQAPSPRSALSCLLSVWKIFSLLLWPMTSMRPCVTP</sequence>
<organism evidence="11 12">
    <name type="scientific">Phocoena sinus</name>
    <name type="common">Vaquita</name>
    <dbReference type="NCBI Taxonomy" id="42100"/>
    <lineage>
        <taxon>Eukaryota</taxon>
        <taxon>Metazoa</taxon>
        <taxon>Chordata</taxon>
        <taxon>Craniata</taxon>
        <taxon>Vertebrata</taxon>
        <taxon>Euteleostomi</taxon>
        <taxon>Mammalia</taxon>
        <taxon>Eutheria</taxon>
        <taxon>Laurasiatheria</taxon>
        <taxon>Artiodactyla</taxon>
        <taxon>Whippomorpha</taxon>
        <taxon>Cetacea</taxon>
        <taxon>Odontoceti</taxon>
        <taxon>Phocoenidae</taxon>
        <taxon>Phocoena</taxon>
    </lineage>
</organism>
<accession>A0A8C9BRF2</accession>
<dbReference type="PRINTS" id="PR00237">
    <property type="entry name" value="GPCRRHODOPSN"/>
</dbReference>
<keyword evidence="4 9" id="KW-1133">Transmembrane helix</keyword>
<dbReference type="InterPro" id="IPR017452">
    <property type="entry name" value="GPCR_Rhodpsn_7TM"/>
</dbReference>
<keyword evidence="3 9" id="KW-0812">Transmembrane</keyword>
<comment type="subcellular location">
    <subcellularLocation>
        <location evidence="2">Membrane</location>
        <topology evidence="2">Multi-pass membrane protein</topology>
    </subcellularLocation>
</comment>
<keyword evidence="7" id="KW-0675">Receptor</keyword>
<feature type="transmembrane region" description="Helical" evidence="9">
    <location>
        <begin position="28"/>
        <end position="49"/>
    </location>
</feature>
<proteinExistence type="predicted"/>
<feature type="domain" description="G-protein coupled receptors family 1 profile" evidence="10">
    <location>
        <begin position="41"/>
        <end position="129"/>
    </location>
</feature>
<protein>
    <recommendedName>
        <fullName evidence="10">G-protein coupled receptors family 1 profile domain-containing protein</fullName>
    </recommendedName>
</protein>
<reference evidence="11" key="2">
    <citation type="submission" date="2025-08" db="UniProtKB">
        <authorList>
            <consortium name="Ensembl"/>
        </authorList>
    </citation>
    <scope>IDENTIFICATION</scope>
</reference>
<evidence type="ECO:0000313" key="11">
    <source>
        <dbReference type="Ensembl" id="ENSPSNP00000010186.1"/>
    </source>
</evidence>
<evidence type="ECO:0000256" key="9">
    <source>
        <dbReference type="SAM" id="Phobius"/>
    </source>
</evidence>
<evidence type="ECO:0000256" key="1">
    <source>
        <dbReference type="ARBA" id="ARBA00003929"/>
    </source>
</evidence>
<keyword evidence="5" id="KW-0297">G-protein coupled receptor</keyword>
<dbReference type="SUPFAM" id="SSF81321">
    <property type="entry name" value="Family A G protein-coupled receptor-like"/>
    <property type="match status" value="1"/>
</dbReference>
<dbReference type="GeneTree" id="ENSGT00940000163945"/>
<dbReference type="InterPro" id="IPR000276">
    <property type="entry name" value="GPCR_Rhodpsn"/>
</dbReference>
<keyword evidence="12" id="KW-1185">Reference proteome</keyword>
<comment type="function">
    <text evidence="1">Putative odorant or sperm cell receptor.</text>
</comment>
<dbReference type="AlphaFoldDB" id="A0A8C9BRF2"/>
<dbReference type="GO" id="GO:0016020">
    <property type="term" value="C:membrane"/>
    <property type="evidence" value="ECO:0007669"/>
    <property type="project" value="UniProtKB-SubCell"/>
</dbReference>
<evidence type="ECO:0000256" key="4">
    <source>
        <dbReference type="ARBA" id="ARBA00022989"/>
    </source>
</evidence>
<dbReference type="Gene3D" id="1.20.1070.10">
    <property type="entry name" value="Rhodopsin 7-helix transmembrane proteins"/>
    <property type="match status" value="1"/>
</dbReference>
<reference evidence="11" key="1">
    <citation type="submission" date="2019-08" db="EMBL/GenBank/DDBJ databases">
        <title>Phocoena sinus (Vaquita) genome, mPhoSin1, primary haplotype.</title>
        <authorList>
            <person name="Morin P."/>
            <person name="Mountcastle J."/>
            <person name="Fungtammasan C."/>
            <person name="Rhie A."/>
            <person name="Rojas-Bracho L."/>
            <person name="Smith C.R."/>
            <person name="Taylor B.L."/>
            <person name="Gulland F.M.D."/>
            <person name="Musser W."/>
            <person name="Houck M."/>
            <person name="Haase B."/>
            <person name="Paez S."/>
            <person name="Howe K."/>
            <person name="Torrance J."/>
            <person name="Formenti G."/>
            <person name="Phillippy A."/>
            <person name="Ryder O."/>
            <person name="Jarvis E.D."/>
            <person name="Fedrigo O."/>
        </authorList>
    </citation>
    <scope>NUCLEOTIDE SEQUENCE [LARGE SCALE GENOMIC DNA]</scope>
</reference>
<evidence type="ECO:0000256" key="3">
    <source>
        <dbReference type="ARBA" id="ARBA00022692"/>
    </source>
</evidence>
<reference evidence="11" key="3">
    <citation type="submission" date="2025-09" db="UniProtKB">
        <authorList>
            <consortium name="Ensembl"/>
        </authorList>
    </citation>
    <scope>IDENTIFICATION</scope>
</reference>
<evidence type="ECO:0000256" key="6">
    <source>
        <dbReference type="ARBA" id="ARBA00023136"/>
    </source>
</evidence>
<evidence type="ECO:0000256" key="7">
    <source>
        <dbReference type="ARBA" id="ARBA00023170"/>
    </source>
</evidence>
<evidence type="ECO:0000256" key="2">
    <source>
        <dbReference type="ARBA" id="ARBA00004141"/>
    </source>
</evidence>
<keyword evidence="8" id="KW-0807">Transducer</keyword>
<dbReference type="GO" id="GO:0004984">
    <property type="term" value="F:olfactory receptor activity"/>
    <property type="evidence" value="ECO:0007669"/>
    <property type="project" value="InterPro"/>
</dbReference>
<keyword evidence="6 9" id="KW-0472">Membrane</keyword>
<dbReference type="Proteomes" id="UP000694554">
    <property type="component" value="Chromosome 17"/>
</dbReference>
<evidence type="ECO:0000256" key="5">
    <source>
        <dbReference type="ARBA" id="ARBA00023040"/>
    </source>
</evidence>
<name>A0A8C9BRF2_PHOSS</name>